<evidence type="ECO:0000313" key="2">
    <source>
        <dbReference type="Proteomes" id="UP000223622"/>
    </source>
</evidence>
<sequence length="96" mass="11769">MRKILIRILILWYWIIGRGPWIVVGQYHDDDGVMRRFRTGNPSSVYWGYRRKFDSLDEANRYCESRNSEACTDPLGTTYYVWHELEFKHFHMKEKY</sequence>
<dbReference type="EMBL" id="KU197013">
    <property type="protein sequence ID" value="AMW36075.1"/>
    <property type="molecule type" value="Genomic_DNA"/>
</dbReference>
<evidence type="ECO:0000313" key="1">
    <source>
        <dbReference type="EMBL" id="AMW36075.1"/>
    </source>
</evidence>
<dbReference type="KEGG" id="vg:54975983"/>
<dbReference type="Proteomes" id="UP000223622">
    <property type="component" value="Segment"/>
</dbReference>
<accession>A0A1I9L288</accession>
<dbReference type="GeneID" id="54975983"/>
<organism evidence="1 2">
    <name type="scientific">Xanthomonas phage XAJ24</name>
    <dbReference type="NCBI Taxonomy" id="1775250"/>
    <lineage>
        <taxon>Viruses</taxon>
        <taxon>Duplodnaviria</taxon>
        <taxon>Heunggongvirae</taxon>
        <taxon>Uroviricota</taxon>
        <taxon>Caudoviricetes</taxon>
        <taxon>Autographivirales</taxon>
        <taxon>Autonotataviridae</taxon>
        <taxon>Gujervirinae</taxon>
        <taxon>Pradovirus</taxon>
        <taxon>Pradovirus XAJ24</taxon>
    </lineage>
</organism>
<proteinExistence type="predicted"/>
<keyword evidence="2" id="KW-1185">Reference proteome</keyword>
<reference evidence="1 2" key="1">
    <citation type="submission" date="2015-11" db="EMBL/GenBank/DDBJ databases">
        <title>Bacteriophages of Xanthomonas arboricola pv. juglandis: Characterization of two phages.</title>
        <authorList>
            <person name="Domotor D."/>
            <person name="Frank T."/>
            <person name="Rakhely G."/>
            <person name="Doffkay Z."/>
            <person name="Schneider G."/>
            <person name="Kovacs T."/>
        </authorList>
    </citation>
    <scope>NUCLEOTIDE SEQUENCE [LARGE SCALE GENOMIC DNA]</scope>
</reference>
<dbReference type="RefSeq" id="YP_009785916.1">
    <property type="nucleotide sequence ID" value="NC_047762.1"/>
</dbReference>
<name>A0A1I9L288_9CAUD</name>
<protein>
    <submittedName>
        <fullName evidence="1">Uncharacterized protein</fullName>
    </submittedName>
</protein>